<feature type="region of interest" description="Disordered" evidence="1">
    <location>
        <begin position="34"/>
        <end position="67"/>
    </location>
</feature>
<dbReference type="OrthoDB" id="2275825at2759"/>
<dbReference type="Gene3D" id="4.10.60.10">
    <property type="entry name" value="Zinc finger, CCHC-type"/>
    <property type="match status" value="1"/>
</dbReference>
<gene>
    <name evidence="2" type="ORF">INT47_003840</name>
</gene>
<keyword evidence="3" id="KW-1185">Reference proteome</keyword>
<protein>
    <recommendedName>
        <fullName evidence="4">CCHC-type domain-containing protein</fullName>
    </recommendedName>
</protein>
<feature type="region of interest" description="Disordered" evidence="1">
    <location>
        <begin position="389"/>
        <end position="432"/>
    </location>
</feature>
<evidence type="ECO:0008006" key="4">
    <source>
        <dbReference type="Google" id="ProtNLM"/>
    </source>
</evidence>
<proteinExistence type="predicted"/>
<dbReference type="AlphaFoldDB" id="A0A8H7QG46"/>
<dbReference type="Proteomes" id="UP000603453">
    <property type="component" value="Unassembled WGS sequence"/>
</dbReference>
<feature type="compositionally biased region" description="Polar residues" evidence="1">
    <location>
        <begin position="34"/>
        <end position="47"/>
    </location>
</feature>
<name>A0A8H7QG46_9FUNG</name>
<accession>A0A8H7QG46</accession>
<organism evidence="2 3">
    <name type="scientific">Mucor saturninus</name>
    <dbReference type="NCBI Taxonomy" id="64648"/>
    <lineage>
        <taxon>Eukaryota</taxon>
        <taxon>Fungi</taxon>
        <taxon>Fungi incertae sedis</taxon>
        <taxon>Mucoromycota</taxon>
        <taxon>Mucoromycotina</taxon>
        <taxon>Mucoromycetes</taxon>
        <taxon>Mucorales</taxon>
        <taxon>Mucorineae</taxon>
        <taxon>Mucoraceae</taxon>
        <taxon>Mucor</taxon>
    </lineage>
</organism>
<dbReference type="EMBL" id="JAEPRD010000409">
    <property type="protein sequence ID" value="KAG2191464.1"/>
    <property type="molecule type" value="Genomic_DNA"/>
</dbReference>
<comment type="caution">
    <text evidence="2">The sequence shown here is derived from an EMBL/GenBank/DDBJ whole genome shotgun (WGS) entry which is preliminary data.</text>
</comment>
<evidence type="ECO:0000256" key="1">
    <source>
        <dbReference type="SAM" id="MobiDB-lite"/>
    </source>
</evidence>
<evidence type="ECO:0000313" key="2">
    <source>
        <dbReference type="EMBL" id="KAG2191464.1"/>
    </source>
</evidence>
<reference evidence="2" key="1">
    <citation type="submission" date="2020-12" db="EMBL/GenBank/DDBJ databases">
        <title>Metabolic potential, ecology and presence of endohyphal bacteria is reflected in genomic diversity of Mucoromycotina.</title>
        <authorList>
            <person name="Muszewska A."/>
            <person name="Okrasinska A."/>
            <person name="Steczkiewicz K."/>
            <person name="Drgas O."/>
            <person name="Orlowska M."/>
            <person name="Perlinska-Lenart U."/>
            <person name="Aleksandrzak-Piekarczyk T."/>
            <person name="Szatraj K."/>
            <person name="Zielenkiewicz U."/>
            <person name="Pilsyk S."/>
            <person name="Malc E."/>
            <person name="Mieczkowski P."/>
            <person name="Kruszewska J.S."/>
            <person name="Biernat P."/>
            <person name="Pawlowska J."/>
        </authorList>
    </citation>
    <scope>NUCLEOTIDE SEQUENCE</scope>
    <source>
        <strain evidence="2">WA0000017839</strain>
    </source>
</reference>
<sequence>MALPANNQNSTFQGPLDFTQTKKSWVHAVSGGSTKVSSYMAGPTSSPNQPPEGQPEQRPFSAENSSPTDLVLSKVTRPFLKGTVTNSILIDITNVGDQKKFFLNEFQAYCEGNLHFWAVADQLLREYGRIYAEVTVSPFSHNQFVENPSFVLPSFAETFSAYPSLSSSADIRKITFTGLPHQYGRRDGGVSQLTEYMKINLAPYGDLIDCGFVTGSSGLYAGGGYAVIAVPTSSNSTVKPLTHSVPWFYAPLDYASSTGEVSSTLEAVNILATWAYMPPFCRYCHSESHALLYCQLRNKATICHLCHVPGHIAKFCPRKNNAGDSVGKRRKLPNTDIAVLSPPFPSAPVAPITQSGSSNHIAPALLPVESQANTANDIAVALPVEEERHRVESPARATRTTSVLVDEPPKPVTKLAQRTQESDLHNPDFPEIEDVDMDLDTAHNEPVIHHTVDSPSPNGDFNQ</sequence>
<evidence type="ECO:0000313" key="3">
    <source>
        <dbReference type="Proteomes" id="UP000603453"/>
    </source>
</evidence>